<feature type="transmembrane region" description="Helical" evidence="9">
    <location>
        <begin position="94"/>
        <end position="111"/>
    </location>
</feature>
<feature type="transmembrane region" description="Helical" evidence="9">
    <location>
        <begin position="62"/>
        <end position="82"/>
    </location>
</feature>
<evidence type="ECO:0000256" key="8">
    <source>
        <dbReference type="RuleBase" id="RU003346"/>
    </source>
</evidence>
<dbReference type="InterPro" id="IPR050360">
    <property type="entry name" value="MFS_Sugar_Transporters"/>
</dbReference>
<dbReference type="Pfam" id="PF00083">
    <property type="entry name" value="Sugar_tr"/>
    <property type="match status" value="1"/>
</dbReference>
<feature type="domain" description="Major facilitator superfamily (MFS) profile" evidence="10">
    <location>
        <begin position="14"/>
        <end position="477"/>
    </location>
</feature>
<dbReference type="PRINTS" id="PR00171">
    <property type="entry name" value="SUGRTRNSPORT"/>
</dbReference>
<feature type="transmembrane region" description="Helical" evidence="9">
    <location>
        <begin position="275"/>
        <end position="296"/>
    </location>
</feature>
<feature type="transmembrane region" description="Helical" evidence="9">
    <location>
        <begin position="123"/>
        <end position="143"/>
    </location>
</feature>
<gene>
    <name evidence="11" type="ORF">MVEN_02027900</name>
</gene>
<dbReference type="InterPro" id="IPR005829">
    <property type="entry name" value="Sugar_transporter_CS"/>
</dbReference>
<dbReference type="FunFam" id="1.20.1250.20:FF:000026">
    <property type="entry name" value="MFS quinate transporter QutD"/>
    <property type="match status" value="1"/>
</dbReference>
<reference evidence="11" key="1">
    <citation type="submission" date="2020-05" db="EMBL/GenBank/DDBJ databases">
        <title>Mycena genomes resolve the evolution of fungal bioluminescence.</title>
        <authorList>
            <person name="Tsai I.J."/>
        </authorList>
    </citation>
    <scope>NUCLEOTIDE SEQUENCE</scope>
    <source>
        <strain evidence="11">CCC161011</strain>
    </source>
</reference>
<comment type="similarity">
    <text evidence="2 8">Belongs to the major facilitator superfamily. Sugar transporter (TC 2.A.1.1) family.</text>
</comment>
<dbReference type="GO" id="GO:0016020">
    <property type="term" value="C:membrane"/>
    <property type="evidence" value="ECO:0007669"/>
    <property type="project" value="UniProtKB-SubCell"/>
</dbReference>
<dbReference type="PANTHER" id="PTHR48022:SF23">
    <property type="entry name" value="MAJOR FACILITATOR SUPERFAMILY (MFS) PROFILE DOMAIN-CONTAINING PROTEIN"/>
    <property type="match status" value="1"/>
</dbReference>
<dbReference type="Gene3D" id="1.20.1250.20">
    <property type="entry name" value="MFS general substrate transporter like domains"/>
    <property type="match status" value="1"/>
</dbReference>
<evidence type="ECO:0000259" key="10">
    <source>
        <dbReference type="PROSITE" id="PS50850"/>
    </source>
</evidence>
<dbReference type="Proteomes" id="UP000620124">
    <property type="component" value="Unassembled WGS sequence"/>
</dbReference>
<sequence length="519" mass="56006">MTLSESVFKNIRGVAFIAYWGIVLFGYDNGIVGGVVTAPIFLQQFGLNNADGTPNISKSNAISSNVVSVLQAGAFFGALGSAPISANIGRKQTLLALSIIFVVGATLTTVAKGGSHGLAEIYAGRVITGVGIGGITAVAPTLVSECSPKEVQGRITGLFQVFVTIGVMLSYWVNYGISIHITPGPNLWRIPFGLQLIPAGIMCLGLLTIKESPRWLASVGRSEQAITSLAYLRRESEQSEAVIHEMAEIEAAIQEECEAQQNLGFREAFLGKGNFVRFMIAVVIFLLEVWSGQNAVNYYAPQIFASIGFTARKNGLLATGVYGVIKVVATSLFVIFGVEWLGRKVSLLISSIGMGVCFYIIGAILKTHPPPAKNANSIVTNQPPSSQAMAAMLFIYVCFFSVGWGPLPWLYCAEIFPTRTRHYGLAVASGSQWLFNFTLAKTVLQIVNNLGYKVFLMFATINIAGMGLFSLVIPETMGRSLEEMDIIFGTIRKEKRDADIANQERVLDPQQTSDGNEKV</sequence>
<keyword evidence="5 9" id="KW-1133">Transmembrane helix</keyword>
<dbReference type="EMBL" id="JACAZI010000021">
    <property type="protein sequence ID" value="KAF7338039.1"/>
    <property type="molecule type" value="Genomic_DNA"/>
</dbReference>
<evidence type="ECO:0000256" key="6">
    <source>
        <dbReference type="ARBA" id="ARBA00023136"/>
    </source>
</evidence>
<protein>
    <recommendedName>
        <fullName evidence="10">Major facilitator superfamily (MFS) profile domain-containing protein</fullName>
    </recommendedName>
</protein>
<proteinExistence type="inferred from homology"/>
<name>A0A8H6XC58_9AGAR</name>
<keyword evidence="6 9" id="KW-0472">Membrane</keyword>
<feature type="transmembrane region" description="Helical" evidence="9">
    <location>
        <begin position="16"/>
        <end position="42"/>
    </location>
</feature>
<evidence type="ECO:0000256" key="1">
    <source>
        <dbReference type="ARBA" id="ARBA00004141"/>
    </source>
</evidence>
<accession>A0A8H6XC58</accession>
<feature type="transmembrane region" description="Helical" evidence="9">
    <location>
        <begin position="450"/>
        <end position="473"/>
    </location>
</feature>
<dbReference type="PROSITE" id="PS50850">
    <property type="entry name" value="MFS"/>
    <property type="match status" value="1"/>
</dbReference>
<organism evidence="11 12">
    <name type="scientific">Mycena venus</name>
    <dbReference type="NCBI Taxonomy" id="2733690"/>
    <lineage>
        <taxon>Eukaryota</taxon>
        <taxon>Fungi</taxon>
        <taxon>Dikarya</taxon>
        <taxon>Basidiomycota</taxon>
        <taxon>Agaricomycotina</taxon>
        <taxon>Agaricomycetes</taxon>
        <taxon>Agaricomycetidae</taxon>
        <taxon>Agaricales</taxon>
        <taxon>Marasmiineae</taxon>
        <taxon>Mycenaceae</taxon>
        <taxon>Mycena</taxon>
    </lineage>
</organism>
<dbReference type="PANTHER" id="PTHR48022">
    <property type="entry name" value="PLASTIDIC GLUCOSE TRANSPORTER 4"/>
    <property type="match status" value="1"/>
</dbReference>
<dbReference type="NCBIfam" id="TIGR00879">
    <property type="entry name" value="SP"/>
    <property type="match status" value="1"/>
</dbReference>
<comment type="caution">
    <text evidence="11">The sequence shown here is derived from an EMBL/GenBank/DDBJ whole genome shotgun (WGS) entry which is preliminary data.</text>
</comment>
<evidence type="ECO:0000256" key="9">
    <source>
        <dbReference type="SAM" id="Phobius"/>
    </source>
</evidence>
<feature type="transmembrane region" description="Helical" evidence="9">
    <location>
        <begin position="385"/>
        <end position="411"/>
    </location>
</feature>
<evidence type="ECO:0000256" key="7">
    <source>
        <dbReference type="ARBA" id="ARBA00049119"/>
    </source>
</evidence>
<dbReference type="PROSITE" id="PS00216">
    <property type="entry name" value="SUGAR_TRANSPORT_1"/>
    <property type="match status" value="1"/>
</dbReference>
<dbReference type="InterPro" id="IPR020846">
    <property type="entry name" value="MFS_dom"/>
</dbReference>
<feature type="transmembrane region" description="Helical" evidence="9">
    <location>
        <begin position="345"/>
        <end position="365"/>
    </location>
</feature>
<feature type="transmembrane region" description="Helical" evidence="9">
    <location>
        <begin position="187"/>
        <end position="209"/>
    </location>
</feature>
<comment type="subcellular location">
    <subcellularLocation>
        <location evidence="1">Membrane</location>
        <topology evidence="1">Multi-pass membrane protein</topology>
    </subcellularLocation>
</comment>
<evidence type="ECO:0000256" key="3">
    <source>
        <dbReference type="ARBA" id="ARBA00022448"/>
    </source>
</evidence>
<dbReference type="AlphaFoldDB" id="A0A8H6XC58"/>
<dbReference type="InterPro" id="IPR005828">
    <property type="entry name" value="MFS_sugar_transport-like"/>
</dbReference>
<feature type="transmembrane region" description="Helical" evidence="9">
    <location>
        <begin position="316"/>
        <end position="338"/>
    </location>
</feature>
<keyword evidence="4 9" id="KW-0812">Transmembrane</keyword>
<evidence type="ECO:0000313" key="11">
    <source>
        <dbReference type="EMBL" id="KAF7338039.1"/>
    </source>
</evidence>
<evidence type="ECO:0000256" key="5">
    <source>
        <dbReference type="ARBA" id="ARBA00022989"/>
    </source>
</evidence>
<dbReference type="OrthoDB" id="508119at2759"/>
<dbReference type="SUPFAM" id="SSF103473">
    <property type="entry name" value="MFS general substrate transporter"/>
    <property type="match status" value="1"/>
</dbReference>
<feature type="transmembrane region" description="Helical" evidence="9">
    <location>
        <begin position="155"/>
        <end position="175"/>
    </location>
</feature>
<dbReference type="InterPro" id="IPR003663">
    <property type="entry name" value="Sugar/inositol_transpt"/>
</dbReference>
<evidence type="ECO:0000256" key="4">
    <source>
        <dbReference type="ARBA" id="ARBA00022692"/>
    </source>
</evidence>
<comment type="catalytic activity">
    <reaction evidence="7">
        <text>myo-inositol(out) + H(+)(out) = myo-inositol(in) + H(+)(in)</text>
        <dbReference type="Rhea" id="RHEA:60364"/>
        <dbReference type="ChEBI" id="CHEBI:15378"/>
        <dbReference type="ChEBI" id="CHEBI:17268"/>
    </reaction>
</comment>
<dbReference type="GO" id="GO:0005351">
    <property type="term" value="F:carbohydrate:proton symporter activity"/>
    <property type="evidence" value="ECO:0007669"/>
    <property type="project" value="TreeGrafter"/>
</dbReference>
<evidence type="ECO:0000256" key="2">
    <source>
        <dbReference type="ARBA" id="ARBA00010992"/>
    </source>
</evidence>
<keyword evidence="12" id="KW-1185">Reference proteome</keyword>
<keyword evidence="3 8" id="KW-0813">Transport</keyword>
<dbReference type="InterPro" id="IPR036259">
    <property type="entry name" value="MFS_trans_sf"/>
</dbReference>
<evidence type="ECO:0000313" key="12">
    <source>
        <dbReference type="Proteomes" id="UP000620124"/>
    </source>
</evidence>